<dbReference type="RefSeq" id="WP_323297838.1">
    <property type="nucleotide sequence ID" value="NZ_JAYFUM010000020.1"/>
</dbReference>
<feature type="signal peptide" evidence="2">
    <location>
        <begin position="1"/>
        <end position="26"/>
    </location>
</feature>
<protein>
    <submittedName>
        <fullName evidence="4">Glycoside hydrolase family 16 protein</fullName>
    </submittedName>
</protein>
<evidence type="ECO:0000259" key="3">
    <source>
        <dbReference type="PROSITE" id="PS51762"/>
    </source>
</evidence>
<keyword evidence="4" id="KW-0378">Hydrolase</keyword>
<proteinExistence type="inferred from homology"/>
<dbReference type="PANTHER" id="PTHR10963">
    <property type="entry name" value="GLYCOSYL HYDROLASE-RELATED"/>
    <property type="match status" value="1"/>
</dbReference>
<dbReference type="InterPro" id="IPR013320">
    <property type="entry name" value="ConA-like_dom_sf"/>
</dbReference>
<dbReference type="EMBL" id="JAYFUM010000020">
    <property type="protein sequence ID" value="MEA5140683.1"/>
    <property type="molecule type" value="Genomic_DNA"/>
</dbReference>
<organism evidence="4 5">
    <name type="scientific">Arcicella rigui</name>
    <dbReference type="NCBI Taxonomy" id="797020"/>
    <lineage>
        <taxon>Bacteria</taxon>
        <taxon>Pseudomonadati</taxon>
        <taxon>Bacteroidota</taxon>
        <taxon>Cytophagia</taxon>
        <taxon>Cytophagales</taxon>
        <taxon>Flectobacillaceae</taxon>
        <taxon>Arcicella</taxon>
    </lineage>
</organism>
<dbReference type="InterPro" id="IPR050546">
    <property type="entry name" value="Glycosyl_Hydrlase_16"/>
</dbReference>
<dbReference type="Proteomes" id="UP001302949">
    <property type="component" value="Unassembled WGS sequence"/>
</dbReference>
<dbReference type="InterPro" id="IPR000757">
    <property type="entry name" value="Beta-glucanase-like"/>
</dbReference>
<feature type="chain" id="PRO_5046081131" evidence="2">
    <location>
        <begin position="27"/>
        <end position="288"/>
    </location>
</feature>
<accession>A0ABU5QDJ4</accession>
<gene>
    <name evidence="4" type="ORF">VB248_16155</name>
</gene>
<evidence type="ECO:0000313" key="4">
    <source>
        <dbReference type="EMBL" id="MEA5140683.1"/>
    </source>
</evidence>
<comment type="caution">
    <text evidence="4">The sequence shown here is derived from an EMBL/GenBank/DDBJ whole genome shotgun (WGS) entry which is preliminary data.</text>
</comment>
<dbReference type="PANTHER" id="PTHR10963:SF55">
    <property type="entry name" value="GLYCOSIDE HYDROLASE FAMILY 16 PROTEIN"/>
    <property type="match status" value="1"/>
</dbReference>
<evidence type="ECO:0000256" key="2">
    <source>
        <dbReference type="SAM" id="SignalP"/>
    </source>
</evidence>
<keyword evidence="2" id="KW-0732">Signal</keyword>
<evidence type="ECO:0000256" key="1">
    <source>
        <dbReference type="ARBA" id="ARBA00006865"/>
    </source>
</evidence>
<dbReference type="GO" id="GO:0016787">
    <property type="term" value="F:hydrolase activity"/>
    <property type="evidence" value="ECO:0007669"/>
    <property type="project" value="UniProtKB-KW"/>
</dbReference>
<dbReference type="PROSITE" id="PS51257">
    <property type="entry name" value="PROKAR_LIPOPROTEIN"/>
    <property type="match status" value="1"/>
</dbReference>
<dbReference type="Gene3D" id="2.60.120.200">
    <property type="match status" value="1"/>
</dbReference>
<name>A0ABU5QDJ4_9BACT</name>
<reference evidence="4 5" key="1">
    <citation type="submission" date="2023-12" db="EMBL/GenBank/DDBJ databases">
        <title>Novel species of the genus Arcicella isolated from rivers.</title>
        <authorList>
            <person name="Lu H."/>
        </authorList>
    </citation>
    <scope>NUCLEOTIDE SEQUENCE [LARGE SCALE GENOMIC DNA]</scope>
    <source>
        <strain evidence="4 5">KCTC 23307</strain>
    </source>
</reference>
<dbReference type="SUPFAM" id="SSF49899">
    <property type="entry name" value="Concanavalin A-like lectins/glucanases"/>
    <property type="match status" value="1"/>
</dbReference>
<evidence type="ECO:0000313" key="5">
    <source>
        <dbReference type="Proteomes" id="UP001302949"/>
    </source>
</evidence>
<comment type="similarity">
    <text evidence="1">Belongs to the glycosyl hydrolase 16 family.</text>
</comment>
<sequence length="288" mass="32934">MNKLFQTITLCSVIILSACSKESMNAQTPTPTTPTQPTTPVVYSFESTPIWSDEFDYQGLPDTKKWNYDVGGSGWGNNELQYYTKENLKNARVENGKLIIEAVKEKFDKNSYTSARLVTKGKGDFLYGRFEIKAKLPKGIGTWPAIWMLASEQNYSDKYWPDNGEIDIMEHVGYDPGRVHASIHTKSFNHVIGTQVTANTMVDDFDMAFHEYRLDWTPKKIEMYIDSKLYFTFENTGKGFAEFPFDKKFHLLLNLAVGGNWGGVKGVDESIFPQRMEVDYVRIYALKQ</sequence>
<dbReference type="PROSITE" id="PS51762">
    <property type="entry name" value="GH16_2"/>
    <property type="match status" value="1"/>
</dbReference>
<dbReference type="CDD" id="cd08023">
    <property type="entry name" value="GH16_laminarinase_like"/>
    <property type="match status" value="1"/>
</dbReference>
<feature type="domain" description="GH16" evidence="3">
    <location>
        <begin position="43"/>
        <end position="288"/>
    </location>
</feature>
<dbReference type="Pfam" id="PF00722">
    <property type="entry name" value="Glyco_hydro_16"/>
    <property type="match status" value="1"/>
</dbReference>
<keyword evidence="5" id="KW-1185">Reference proteome</keyword>